<feature type="region of interest" description="Disordered" evidence="1">
    <location>
        <begin position="90"/>
        <end position="115"/>
    </location>
</feature>
<reference evidence="2" key="1">
    <citation type="submission" date="2018-04" db="EMBL/GenBank/DDBJ databases">
        <title>WGS assembly of Panicum hallii.</title>
        <authorList>
            <person name="Lovell J."/>
            <person name="Jenkins J."/>
            <person name="Lowry D."/>
            <person name="Mamidi S."/>
            <person name="Sreedasyam A."/>
            <person name="Weng X."/>
            <person name="Barry K."/>
            <person name="Bonette J."/>
            <person name="Campitelli B."/>
            <person name="Daum C."/>
            <person name="Gordon S."/>
            <person name="Gould B."/>
            <person name="Lipzen A."/>
            <person name="Macqueen A."/>
            <person name="Palacio-Mejia J."/>
            <person name="Plott C."/>
            <person name="Shakirov E."/>
            <person name="Shu S."/>
            <person name="Yoshinaga Y."/>
            <person name="Zane M."/>
            <person name="Rokhsar D."/>
            <person name="Grimwood J."/>
            <person name="Schmutz J."/>
            <person name="Juenger T."/>
        </authorList>
    </citation>
    <scope>NUCLEOTIDE SEQUENCE [LARGE SCALE GENOMIC DNA]</scope>
    <source>
        <strain evidence="2">FIL2</strain>
    </source>
</reference>
<dbReference type="EMBL" id="CM008047">
    <property type="protein sequence ID" value="PVH64718.1"/>
    <property type="molecule type" value="Genomic_DNA"/>
</dbReference>
<feature type="compositionally biased region" description="Pro residues" evidence="1">
    <location>
        <begin position="17"/>
        <end position="27"/>
    </location>
</feature>
<organism evidence="2">
    <name type="scientific">Panicum hallii</name>
    <dbReference type="NCBI Taxonomy" id="206008"/>
    <lineage>
        <taxon>Eukaryota</taxon>
        <taxon>Viridiplantae</taxon>
        <taxon>Streptophyta</taxon>
        <taxon>Embryophyta</taxon>
        <taxon>Tracheophyta</taxon>
        <taxon>Spermatophyta</taxon>
        <taxon>Magnoliopsida</taxon>
        <taxon>Liliopsida</taxon>
        <taxon>Poales</taxon>
        <taxon>Poaceae</taxon>
        <taxon>PACMAD clade</taxon>
        <taxon>Panicoideae</taxon>
        <taxon>Panicodae</taxon>
        <taxon>Paniceae</taxon>
        <taxon>Panicinae</taxon>
        <taxon>Panicum</taxon>
        <taxon>Panicum sect. Panicum</taxon>
    </lineage>
</organism>
<dbReference type="Proteomes" id="UP000243499">
    <property type="component" value="Chromosome 2"/>
</dbReference>
<proteinExistence type="predicted"/>
<feature type="compositionally biased region" description="Polar residues" evidence="1">
    <location>
        <begin position="106"/>
        <end position="115"/>
    </location>
</feature>
<dbReference type="Gramene" id="PVH64718">
    <property type="protein sequence ID" value="PVH64718"/>
    <property type="gene ID" value="PAHAL_2G340400"/>
</dbReference>
<accession>A0A2T8KRB7</accession>
<name>A0A2T8KRB7_9POAL</name>
<protein>
    <submittedName>
        <fullName evidence="2">Uncharacterized protein</fullName>
    </submittedName>
</protein>
<gene>
    <name evidence="2" type="ORF">PAHAL_2G340400</name>
</gene>
<evidence type="ECO:0000313" key="2">
    <source>
        <dbReference type="EMBL" id="PVH64718.1"/>
    </source>
</evidence>
<evidence type="ECO:0000256" key="1">
    <source>
        <dbReference type="SAM" id="MobiDB-lite"/>
    </source>
</evidence>
<feature type="region of interest" description="Disordered" evidence="1">
    <location>
        <begin position="1"/>
        <end position="60"/>
    </location>
</feature>
<dbReference type="AlphaFoldDB" id="A0A2T8KRB7"/>
<sequence length="115" mass="12573">MGRHNRPATCLPLRSAPMPPRARPLPPVAGRHIAARAATTRDHAPVPAAFSARNDRSGAMPCRCAAPRRLPRWRHRGTYLGRVPCRGSCRQRHQGMPCPSRRTARTAVSPSTGRG</sequence>